<evidence type="ECO:0000313" key="4">
    <source>
        <dbReference type="Proteomes" id="UP001501788"/>
    </source>
</evidence>
<dbReference type="Pfam" id="PF01315">
    <property type="entry name" value="Ald_Xan_dh_C"/>
    <property type="match status" value="1"/>
</dbReference>
<dbReference type="InterPro" id="IPR016208">
    <property type="entry name" value="Ald_Oxase/xanthine_DH-like"/>
</dbReference>
<dbReference type="InterPro" id="IPR014309">
    <property type="entry name" value="Xanthine_DH_Mopterin-bd_su"/>
</dbReference>
<dbReference type="Gene3D" id="3.30.365.10">
    <property type="entry name" value="Aldehyde oxidase/xanthine dehydrogenase, molybdopterin binding domain"/>
    <property type="match status" value="4"/>
</dbReference>
<name>A0ABP8LJ80_9BURK</name>
<dbReference type="Gene3D" id="3.90.1170.50">
    <property type="entry name" value="Aldehyde oxidase/xanthine dehydrogenase, a/b hammerhead"/>
    <property type="match status" value="1"/>
</dbReference>
<dbReference type="Pfam" id="PF02738">
    <property type="entry name" value="MoCoBD_1"/>
    <property type="match status" value="1"/>
</dbReference>
<dbReference type="InterPro" id="IPR008274">
    <property type="entry name" value="AldOxase/xan_DH_MoCoBD1"/>
</dbReference>
<comment type="caution">
    <text evidence="3">The sequence shown here is derived from an EMBL/GenBank/DDBJ whole genome shotgun (WGS) entry which is preliminary data.</text>
</comment>
<dbReference type="NCBIfam" id="TIGR02965">
    <property type="entry name" value="xanthine_xdhB"/>
    <property type="match status" value="1"/>
</dbReference>
<dbReference type="EMBL" id="BAABEX010000030">
    <property type="protein sequence ID" value="GAA4429975.1"/>
    <property type="molecule type" value="Genomic_DNA"/>
</dbReference>
<dbReference type="InterPro" id="IPR037165">
    <property type="entry name" value="AldOxase/xan_DH_Mopterin-bd_sf"/>
</dbReference>
<accession>A0ABP8LJ80</accession>
<dbReference type="RefSeq" id="WP_345067286.1">
    <property type="nucleotide sequence ID" value="NZ_BAABEX010000030.1"/>
</dbReference>
<evidence type="ECO:0000259" key="2">
    <source>
        <dbReference type="SMART" id="SM01008"/>
    </source>
</evidence>
<protein>
    <submittedName>
        <fullName evidence="3">Xanthine dehydrogenase molybdopterin binding subunit</fullName>
    </submittedName>
</protein>
<keyword evidence="4" id="KW-1185">Reference proteome</keyword>
<dbReference type="InterPro" id="IPR046867">
    <property type="entry name" value="AldOxase/xan_DH_MoCoBD2"/>
</dbReference>
<evidence type="ECO:0000256" key="1">
    <source>
        <dbReference type="SAM" id="MobiDB-lite"/>
    </source>
</evidence>
<feature type="region of interest" description="Disordered" evidence="1">
    <location>
        <begin position="1"/>
        <end position="23"/>
    </location>
</feature>
<feature type="domain" description="Aldehyde oxidase/xanthine dehydrogenase a/b hammerhead" evidence="2">
    <location>
        <begin position="35"/>
        <end position="142"/>
    </location>
</feature>
<dbReference type="InterPro" id="IPR000674">
    <property type="entry name" value="Ald_Oxase/Xan_DH_a/b"/>
</dbReference>
<dbReference type="SUPFAM" id="SSF54665">
    <property type="entry name" value="CO dehydrogenase molybdoprotein N-domain-like"/>
    <property type="match status" value="1"/>
</dbReference>
<sequence>MNAPDTSLAAHLASDAPGPAVGRSHIHESARAQVAGRVHYIDDLPEVRGTLYAAPICSPVAHGTLHGVDASAALALPGVRTVVLASDVPGDPILAAFAHDEPIFARDTVQFRGQVVGLVVADSVMLARRAARLVRLDITPLPAVLTVEQALAAQSFVLPPVHVRRGNAQAALQAAPHRLDGTLEVGGQEHFYLEGQIAYALPLEQRQWHIYSSTQHPGEVQHWVAHALGIDNHAVRVECRRMGGGFGGKETQAGHLAVWAAVAAHKTGHPVKLRLDRDEDFVITGKRHPFAYRYTVGFDDRGRILGLQLQMAANCGFSADLSGPVADRAVFHADNAYFLSDVEISSYRCKTNTQSHTAFRGFGGPQGVIVIEAILGDIARRLGLDAQDVRLHNLYGTDAASGRNVTHYQMQVEDNILHELMPTLEQRADYRARQQAIAAWNARQPVLKRGLAITPVKFGISFTATLFNQAGALVHVYTDGSVQVNHGGTEMGQGLHTKVAQIVADELGVPLHRVLVTASDTSKVPNASATAASSGTDLNGRAAQFAARNVRDNLASFVCGLDGCGAGAIRFQDGQVISPKKVRAWGDVVKEAYANRIQLWSDGFYRTPKIHYDKTTLTGRPFYYFAYGAACSEVVIDTLTGESRVVRVDILHDVGHSINPALDIGQIEGGFVQGMGWLTTEQLVWTDDGRLATHAPSTYKIPATGDVPEHLRVELWHEANREDNVGGSKAVGEPPFMLAISVYEALRNAVAAARPTEQAAQPVALVAPATAENVLRALGKVQD</sequence>
<reference evidence="4" key="1">
    <citation type="journal article" date="2019" name="Int. J. Syst. Evol. Microbiol.">
        <title>The Global Catalogue of Microorganisms (GCM) 10K type strain sequencing project: providing services to taxonomists for standard genome sequencing and annotation.</title>
        <authorList>
            <consortium name="The Broad Institute Genomics Platform"/>
            <consortium name="The Broad Institute Genome Sequencing Center for Infectious Disease"/>
            <person name="Wu L."/>
            <person name="Ma J."/>
        </authorList>
    </citation>
    <scope>NUCLEOTIDE SEQUENCE [LARGE SCALE GENOMIC DNA]</scope>
    <source>
        <strain evidence="4">JCM 31890</strain>
    </source>
</reference>
<proteinExistence type="predicted"/>
<dbReference type="PANTHER" id="PTHR45444:SF3">
    <property type="entry name" value="XANTHINE DEHYDROGENASE"/>
    <property type="match status" value="1"/>
</dbReference>
<dbReference type="SUPFAM" id="SSF56003">
    <property type="entry name" value="Molybdenum cofactor-binding domain"/>
    <property type="match status" value="1"/>
</dbReference>
<dbReference type="Proteomes" id="UP001501788">
    <property type="component" value="Unassembled WGS sequence"/>
</dbReference>
<dbReference type="PANTHER" id="PTHR45444">
    <property type="entry name" value="XANTHINE DEHYDROGENASE"/>
    <property type="match status" value="1"/>
</dbReference>
<evidence type="ECO:0000313" key="3">
    <source>
        <dbReference type="EMBL" id="GAA4429975.1"/>
    </source>
</evidence>
<organism evidence="3 4">
    <name type="scientific">Acidovorax lacteus</name>
    <dbReference type="NCBI Taxonomy" id="1924988"/>
    <lineage>
        <taxon>Bacteria</taxon>
        <taxon>Pseudomonadati</taxon>
        <taxon>Pseudomonadota</taxon>
        <taxon>Betaproteobacteria</taxon>
        <taxon>Burkholderiales</taxon>
        <taxon>Comamonadaceae</taxon>
        <taxon>Acidovorax</taxon>
    </lineage>
</organism>
<dbReference type="InterPro" id="IPR036856">
    <property type="entry name" value="Ald_Oxase/Xan_DH_a/b_sf"/>
</dbReference>
<dbReference type="SMART" id="SM01008">
    <property type="entry name" value="Ald_Xan_dh_C"/>
    <property type="match status" value="1"/>
</dbReference>
<gene>
    <name evidence="3" type="primary">xdhB</name>
    <name evidence="3" type="ORF">GCM10023090_30780</name>
</gene>
<dbReference type="Pfam" id="PF20256">
    <property type="entry name" value="MoCoBD_2"/>
    <property type="match status" value="1"/>
</dbReference>